<accession>A0A024FXN4</accession>
<dbReference type="Proteomes" id="UP000053237">
    <property type="component" value="Unassembled WGS sequence"/>
</dbReference>
<dbReference type="EC" id="4.3.2.7" evidence="1"/>
<dbReference type="STRING" id="65357.A0A024FXN4"/>
<dbReference type="GO" id="GO:0006751">
    <property type="term" value="P:glutathione catabolic process"/>
    <property type="evidence" value="ECO:0007669"/>
    <property type="project" value="InterPro"/>
</dbReference>
<gene>
    <name evidence="3" type="ORF">BN9_000530</name>
</gene>
<dbReference type="GO" id="GO:0005737">
    <property type="term" value="C:cytoplasm"/>
    <property type="evidence" value="ECO:0007669"/>
    <property type="project" value="TreeGrafter"/>
</dbReference>
<dbReference type="InterPro" id="IPR036568">
    <property type="entry name" value="GGCT-like_sf"/>
</dbReference>
<sequence>MWVFGYGSIVWKTNFPVEDTVYGYVKGWHRRFWQGSPDHRGSPDAMGRVVTLISSDEIENFADEYAHEDGDNITWGRLYKIPDDEILYTLQNLDARERAGYDRRLVDVNCTDGVVRNALVYIARPHNSDFLGPSSLNEMAQQIATRSGMSGPNTEYLFRLCNSMRKLDVYDPHLEALEAAVMKYTSAFTSINTCDVQ</sequence>
<evidence type="ECO:0000313" key="4">
    <source>
        <dbReference type="Proteomes" id="UP000053237"/>
    </source>
</evidence>
<proteinExistence type="predicted"/>
<dbReference type="InParanoid" id="A0A024FXN4"/>
<dbReference type="AlphaFoldDB" id="A0A024FXN4"/>
<dbReference type="PANTHER" id="PTHR12192">
    <property type="entry name" value="CATION TRANSPORT PROTEIN CHAC-RELATED"/>
    <property type="match status" value="1"/>
</dbReference>
<dbReference type="GO" id="GO:0061928">
    <property type="term" value="F:glutathione specific gamma-glutamylcyclotransferase activity"/>
    <property type="evidence" value="ECO:0007669"/>
    <property type="project" value="UniProtKB-EC"/>
</dbReference>
<dbReference type="InterPro" id="IPR013024">
    <property type="entry name" value="GGCT-like"/>
</dbReference>
<evidence type="ECO:0000256" key="1">
    <source>
        <dbReference type="ARBA" id="ARBA00012344"/>
    </source>
</evidence>
<dbReference type="PANTHER" id="PTHR12192:SF2">
    <property type="entry name" value="GLUTATHIONE-SPECIFIC GAMMA-GLUTAMYLCYCLOTRANSFERASE 2"/>
    <property type="match status" value="1"/>
</dbReference>
<dbReference type="OrthoDB" id="1933483at2759"/>
<reference evidence="3 4" key="1">
    <citation type="submission" date="2012-05" db="EMBL/GenBank/DDBJ databases">
        <title>Recombination and specialization in a pathogen metapopulation.</title>
        <authorList>
            <person name="Gardiner A."/>
            <person name="Kemen E."/>
            <person name="Schultz-Larsen T."/>
            <person name="MacLean D."/>
            <person name="Van Oosterhout C."/>
            <person name="Jones J.D.G."/>
        </authorList>
    </citation>
    <scope>NUCLEOTIDE SEQUENCE [LARGE SCALE GENOMIC DNA]</scope>
    <source>
        <strain evidence="3 4">Ac Nc2</strain>
    </source>
</reference>
<keyword evidence="4" id="KW-1185">Reference proteome</keyword>
<dbReference type="InterPro" id="IPR006840">
    <property type="entry name" value="ChaC"/>
</dbReference>
<dbReference type="EMBL" id="CAIX01000001">
    <property type="protein sequence ID" value="CCI39270.1"/>
    <property type="molecule type" value="Genomic_DNA"/>
</dbReference>
<keyword evidence="2" id="KW-0456">Lyase</keyword>
<dbReference type="Gene3D" id="3.10.490.10">
    <property type="entry name" value="Gamma-glutamyl cyclotransferase-like"/>
    <property type="match status" value="1"/>
</dbReference>
<comment type="caution">
    <text evidence="3">The sequence shown here is derived from an EMBL/GenBank/DDBJ whole genome shotgun (WGS) entry which is preliminary data.</text>
</comment>
<dbReference type="FunFam" id="3.10.490.10:FF:000013">
    <property type="entry name" value="Gamma-glutamylcyclotransferase"/>
    <property type="match status" value="1"/>
</dbReference>
<evidence type="ECO:0000313" key="3">
    <source>
        <dbReference type="EMBL" id="CCI39270.1"/>
    </source>
</evidence>
<protein>
    <recommendedName>
        <fullName evidence="1">glutathione-specific gamma-glutamylcyclotransferase</fullName>
        <ecNumber evidence="1">4.3.2.7</ecNumber>
    </recommendedName>
</protein>
<dbReference type="SUPFAM" id="SSF110857">
    <property type="entry name" value="Gamma-glutamyl cyclotransferase-like"/>
    <property type="match status" value="1"/>
</dbReference>
<organism evidence="3 4">
    <name type="scientific">Albugo candida</name>
    <dbReference type="NCBI Taxonomy" id="65357"/>
    <lineage>
        <taxon>Eukaryota</taxon>
        <taxon>Sar</taxon>
        <taxon>Stramenopiles</taxon>
        <taxon>Oomycota</taxon>
        <taxon>Peronosporomycetes</taxon>
        <taxon>Albuginales</taxon>
        <taxon>Albuginaceae</taxon>
        <taxon>Albugo</taxon>
    </lineage>
</organism>
<evidence type="ECO:0000256" key="2">
    <source>
        <dbReference type="ARBA" id="ARBA00023239"/>
    </source>
</evidence>
<name>A0A024FXN4_9STRA</name>
<dbReference type="CDD" id="cd06661">
    <property type="entry name" value="GGCT_like"/>
    <property type="match status" value="1"/>
</dbReference>
<dbReference type="Pfam" id="PF04752">
    <property type="entry name" value="ChaC"/>
    <property type="match status" value="1"/>
</dbReference>